<gene>
    <name evidence="4" type="ORF">GOP47_0003067</name>
</gene>
<dbReference type="OrthoDB" id="1932208at2759"/>
<dbReference type="InterPro" id="IPR011009">
    <property type="entry name" value="Kinase-like_dom_sf"/>
</dbReference>
<dbReference type="PANTHER" id="PTHR11909">
    <property type="entry name" value="CASEIN KINASE-RELATED"/>
    <property type="match status" value="1"/>
</dbReference>
<dbReference type="PROSITE" id="PS00108">
    <property type="entry name" value="PROTEIN_KINASE_ST"/>
    <property type="match status" value="1"/>
</dbReference>
<evidence type="ECO:0000256" key="1">
    <source>
        <dbReference type="ARBA" id="ARBA00005926"/>
    </source>
</evidence>
<reference evidence="4" key="1">
    <citation type="submission" date="2021-01" db="EMBL/GenBank/DDBJ databases">
        <title>Adiantum capillus-veneris genome.</title>
        <authorList>
            <person name="Fang Y."/>
            <person name="Liao Q."/>
        </authorList>
    </citation>
    <scope>NUCLEOTIDE SEQUENCE</scope>
    <source>
        <strain evidence="4">H3</strain>
        <tissue evidence="4">Leaf</tissue>
    </source>
</reference>
<organism evidence="4 5">
    <name type="scientific">Adiantum capillus-veneris</name>
    <name type="common">Maidenhair fern</name>
    <dbReference type="NCBI Taxonomy" id="13818"/>
    <lineage>
        <taxon>Eukaryota</taxon>
        <taxon>Viridiplantae</taxon>
        <taxon>Streptophyta</taxon>
        <taxon>Embryophyta</taxon>
        <taxon>Tracheophyta</taxon>
        <taxon>Polypodiopsida</taxon>
        <taxon>Polypodiidae</taxon>
        <taxon>Polypodiales</taxon>
        <taxon>Pteridineae</taxon>
        <taxon>Pteridaceae</taxon>
        <taxon>Vittarioideae</taxon>
        <taxon>Adiantum</taxon>
    </lineage>
</organism>
<evidence type="ECO:0000313" key="5">
    <source>
        <dbReference type="Proteomes" id="UP000886520"/>
    </source>
</evidence>
<comment type="caution">
    <text evidence="4">The sequence shown here is derived from an EMBL/GenBank/DDBJ whole genome shotgun (WGS) entry which is preliminary data.</text>
</comment>
<evidence type="ECO:0000313" key="4">
    <source>
        <dbReference type="EMBL" id="KAI5083324.1"/>
    </source>
</evidence>
<accession>A0A9D4VBI4</accession>
<dbReference type="InterPro" id="IPR050235">
    <property type="entry name" value="CK1_Ser-Thr_kinase"/>
</dbReference>
<dbReference type="Gene3D" id="1.10.510.10">
    <property type="entry name" value="Transferase(Phosphotransferase) domain 1"/>
    <property type="match status" value="1"/>
</dbReference>
<dbReference type="PROSITE" id="PS50011">
    <property type="entry name" value="PROTEIN_KINASE_DOM"/>
    <property type="match status" value="1"/>
</dbReference>
<dbReference type="InterPro" id="IPR000719">
    <property type="entry name" value="Prot_kinase_dom"/>
</dbReference>
<name>A0A9D4VBI4_ADICA</name>
<comment type="similarity">
    <text evidence="1">Belongs to the protein kinase superfamily. CK1 Ser/Thr protein kinase family. Casein kinase I subfamily.</text>
</comment>
<feature type="domain" description="Protein kinase" evidence="3">
    <location>
        <begin position="1"/>
        <end position="121"/>
    </location>
</feature>
<evidence type="ECO:0000256" key="2">
    <source>
        <dbReference type="ARBA" id="ARBA00012513"/>
    </source>
</evidence>
<protein>
    <recommendedName>
        <fullName evidence="2">non-specific serine/threonine protein kinase</fullName>
        <ecNumber evidence="2">2.7.11.1</ecNumber>
    </recommendedName>
</protein>
<dbReference type="Pfam" id="PF17667">
    <property type="entry name" value="Pkinase_fungal"/>
    <property type="match status" value="1"/>
</dbReference>
<proteinExistence type="inferred from homology"/>
<dbReference type="AlphaFoldDB" id="A0A9D4VBI4"/>
<dbReference type="InterPro" id="IPR040976">
    <property type="entry name" value="Pkinase_fungal"/>
</dbReference>
<keyword evidence="5" id="KW-1185">Reference proteome</keyword>
<dbReference type="EMBL" id="JABFUD020000002">
    <property type="protein sequence ID" value="KAI5083324.1"/>
    <property type="molecule type" value="Genomic_DNA"/>
</dbReference>
<dbReference type="Proteomes" id="UP000886520">
    <property type="component" value="Chromosome 3"/>
</dbReference>
<dbReference type="EC" id="2.7.11.1" evidence="2"/>
<dbReference type="GO" id="GO:0005524">
    <property type="term" value="F:ATP binding"/>
    <property type="evidence" value="ECO:0007669"/>
    <property type="project" value="InterPro"/>
</dbReference>
<dbReference type="SUPFAM" id="SSF56112">
    <property type="entry name" value="Protein kinase-like (PK-like)"/>
    <property type="match status" value="1"/>
</dbReference>
<dbReference type="GO" id="GO:0004674">
    <property type="term" value="F:protein serine/threonine kinase activity"/>
    <property type="evidence" value="ECO:0007669"/>
    <property type="project" value="UniProtKB-EC"/>
</dbReference>
<evidence type="ECO:0000259" key="3">
    <source>
        <dbReference type="PROSITE" id="PS50011"/>
    </source>
</evidence>
<sequence length="121" mass="13446">MSTKTVACIAVEAVSILEKLNARGYVHGDVKLENFLLGQPGTVDDKKLYLIDLILATRWRDANTGQHVDYDQRPDAFKGTMRYASVHAHLGRTGSRRDDLSCSINEAEDVCKLGGQNAFHR</sequence>
<dbReference type="InterPro" id="IPR008271">
    <property type="entry name" value="Ser/Thr_kinase_AS"/>
</dbReference>